<feature type="region of interest" description="Disordered" evidence="1">
    <location>
        <begin position="55"/>
        <end position="91"/>
    </location>
</feature>
<organism evidence="2 3">
    <name type="scientific">Nocardioides euryhalodurans</name>
    <dbReference type="NCBI Taxonomy" id="2518370"/>
    <lineage>
        <taxon>Bacteria</taxon>
        <taxon>Bacillati</taxon>
        <taxon>Actinomycetota</taxon>
        <taxon>Actinomycetes</taxon>
        <taxon>Propionibacteriales</taxon>
        <taxon>Nocardioidaceae</taxon>
        <taxon>Nocardioides</taxon>
    </lineage>
</organism>
<protein>
    <submittedName>
        <fullName evidence="2">Uncharacterized protein</fullName>
    </submittedName>
</protein>
<dbReference type="Proteomes" id="UP000294894">
    <property type="component" value="Chromosome"/>
</dbReference>
<evidence type="ECO:0000256" key="1">
    <source>
        <dbReference type="SAM" id="MobiDB-lite"/>
    </source>
</evidence>
<sequence length="91" mass="10226">MRSVELELCAEFPSVPIDQVTTLVECLWAHFDDATVRDFVPVLVRKQAKEELRDHLGPDVLGRGATGRHPATVPTAGSPRRSRRRHLMLRG</sequence>
<dbReference type="RefSeq" id="WP_135077370.1">
    <property type="nucleotide sequence ID" value="NZ_CP038267.1"/>
</dbReference>
<keyword evidence="3" id="KW-1185">Reference proteome</keyword>
<reference evidence="2 3" key="1">
    <citation type="submission" date="2019-03" db="EMBL/GenBank/DDBJ databases">
        <title>Three New Species of Nocardioides, Nocardioides euryhalodurans sp. nov., Nocardioides seonyuensis sp. nov. and Nocardioides eburneoflavus sp. nov., Iolated from Soil.</title>
        <authorList>
            <person name="Roh S.G."/>
            <person name="Lee C."/>
            <person name="Kim M.-K."/>
            <person name="Kim S.B."/>
        </authorList>
    </citation>
    <scope>NUCLEOTIDE SEQUENCE [LARGE SCALE GENOMIC DNA]</scope>
    <source>
        <strain evidence="2 3">MMS17-SY117</strain>
    </source>
</reference>
<dbReference type="EMBL" id="CP038267">
    <property type="protein sequence ID" value="QBR92696.1"/>
    <property type="molecule type" value="Genomic_DNA"/>
</dbReference>
<gene>
    <name evidence="2" type="ORF">EXE57_10730</name>
</gene>
<dbReference type="AlphaFoldDB" id="A0A4P7GKV9"/>
<feature type="compositionally biased region" description="Basic residues" evidence="1">
    <location>
        <begin position="80"/>
        <end position="91"/>
    </location>
</feature>
<evidence type="ECO:0000313" key="2">
    <source>
        <dbReference type="EMBL" id="QBR92696.1"/>
    </source>
</evidence>
<dbReference type="Gene3D" id="1.10.8.1060">
    <property type="entry name" value="Corynebacterium glutamicum thioredoxin-dependent arsenate reductase, N-terminal domain"/>
    <property type="match status" value="1"/>
</dbReference>
<dbReference type="OrthoDB" id="4277148at2"/>
<accession>A0A4P7GKV9</accession>
<dbReference type="NCBIfam" id="NF046112">
    <property type="entry name" value="MSMEG_6209_Nter"/>
    <property type="match status" value="1"/>
</dbReference>
<dbReference type="KEGG" id="noy:EXE57_10730"/>
<name>A0A4P7GKV9_9ACTN</name>
<proteinExistence type="predicted"/>
<evidence type="ECO:0000313" key="3">
    <source>
        <dbReference type="Proteomes" id="UP000294894"/>
    </source>
</evidence>